<keyword evidence="2" id="KW-0732">Signal</keyword>
<keyword evidence="4" id="KW-1185">Reference proteome</keyword>
<dbReference type="Proteomes" id="UP000824633">
    <property type="component" value="Chromosome"/>
</dbReference>
<feature type="region of interest" description="Disordered" evidence="1">
    <location>
        <begin position="24"/>
        <end position="60"/>
    </location>
</feature>
<feature type="signal peptide" evidence="2">
    <location>
        <begin position="1"/>
        <end position="20"/>
    </location>
</feature>
<name>A0ABN6J5F7_9CLOT</name>
<reference evidence="4" key="1">
    <citation type="submission" date="2021-07" db="EMBL/GenBank/DDBJ databases">
        <title>Complete genome sequencing of a Clostridium isolate.</title>
        <authorList>
            <person name="Ueki A."/>
            <person name="Tonouchi A."/>
        </authorList>
    </citation>
    <scope>NUCLEOTIDE SEQUENCE [LARGE SCALE GENOMIC DNA]</scope>
    <source>
        <strain evidence="4">C5S11</strain>
    </source>
</reference>
<gene>
    <name evidence="3" type="ORF">psyc5s11_50550</name>
</gene>
<organism evidence="3 4">
    <name type="scientific">Clostridium gelidum</name>
    <dbReference type="NCBI Taxonomy" id="704125"/>
    <lineage>
        <taxon>Bacteria</taxon>
        <taxon>Bacillati</taxon>
        <taxon>Bacillota</taxon>
        <taxon>Clostridia</taxon>
        <taxon>Eubacteriales</taxon>
        <taxon>Clostridiaceae</taxon>
        <taxon>Clostridium</taxon>
    </lineage>
</organism>
<evidence type="ECO:0000256" key="1">
    <source>
        <dbReference type="SAM" id="MobiDB-lite"/>
    </source>
</evidence>
<dbReference type="RefSeq" id="WP_224035208.1">
    <property type="nucleotide sequence ID" value="NZ_AP024849.1"/>
</dbReference>
<evidence type="ECO:0008006" key="5">
    <source>
        <dbReference type="Google" id="ProtNLM"/>
    </source>
</evidence>
<protein>
    <recommendedName>
        <fullName evidence="5">Lipoprotein</fullName>
    </recommendedName>
</protein>
<proteinExistence type="predicted"/>
<dbReference type="EMBL" id="AP024849">
    <property type="protein sequence ID" value="BCZ48988.1"/>
    <property type="molecule type" value="Genomic_DNA"/>
</dbReference>
<dbReference type="PROSITE" id="PS51257">
    <property type="entry name" value="PROKAR_LIPOPROTEIN"/>
    <property type="match status" value="1"/>
</dbReference>
<accession>A0ABN6J5F7</accession>
<evidence type="ECO:0000313" key="3">
    <source>
        <dbReference type="EMBL" id="BCZ48988.1"/>
    </source>
</evidence>
<sequence>MKKKIISLLLVTIVSSTALISCGKTETTGNSNTEKSTTEQTSSVDSSNKDSNISGENNKPTVEVNQIATISDFKDKDKAAIEKLLGKPLSEDDTKSIYEKDTYTFEVTYSDSKCKQFKIIPKSEMKYPADGANILKLIGIDAGQSDKISPAGLEWNNKFDVFKVNVVSNNEPDGKIAFAEIILAQ</sequence>
<evidence type="ECO:0000313" key="4">
    <source>
        <dbReference type="Proteomes" id="UP000824633"/>
    </source>
</evidence>
<evidence type="ECO:0000256" key="2">
    <source>
        <dbReference type="SAM" id="SignalP"/>
    </source>
</evidence>
<feature type="chain" id="PRO_5046608860" description="Lipoprotein" evidence="2">
    <location>
        <begin position="21"/>
        <end position="185"/>
    </location>
</feature>